<organism evidence="2 3">
    <name type="scientific">Sitophilus oryzae</name>
    <name type="common">Rice weevil</name>
    <name type="synonym">Curculio oryzae</name>
    <dbReference type="NCBI Taxonomy" id="7048"/>
    <lineage>
        <taxon>Eukaryota</taxon>
        <taxon>Metazoa</taxon>
        <taxon>Ecdysozoa</taxon>
        <taxon>Arthropoda</taxon>
        <taxon>Hexapoda</taxon>
        <taxon>Insecta</taxon>
        <taxon>Pterygota</taxon>
        <taxon>Neoptera</taxon>
        <taxon>Endopterygota</taxon>
        <taxon>Coleoptera</taxon>
        <taxon>Polyphaga</taxon>
        <taxon>Cucujiformia</taxon>
        <taxon>Curculionidae</taxon>
        <taxon>Dryophthorinae</taxon>
        <taxon>Sitophilus</taxon>
    </lineage>
</organism>
<dbReference type="Proteomes" id="UP000504635">
    <property type="component" value="Unplaced"/>
</dbReference>
<keyword evidence="1" id="KW-0812">Transmembrane</keyword>
<evidence type="ECO:0000313" key="5">
    <source>
        <dbReference type="RefSeq" id="XP_030756395.1"/>
    </source>
</evidence>
<feature type="transmembrane region" description="Helical" evidence="1">
    <location>
        <begin position="6"/>
        <end position="25"/>
    </location>
</feature>
<dbReference type="RefSeq" id="XP_030756394.1">
    <property type="nucleotide sequence ID" value="XM_030900534.1"/>
</dbReference>
<evidence type="ECO:0000256" key="1">
    <source>
        <dbReference type="SAM" id="Phobius"/>
    </source>
</evidence>
<dbReference type="GeneID" id="115882464"/>
<evidence type="ECO:0000313" key="4">
    <source>
        <dbReference type="RefSeq" id="XP_030756394.1"/>
    </source>
</evidence>
<dbReference type="KEGG" id="soy:115882464"/>
<proteinExistence type="predicted"/>
<evidence type="ECO:0000313" key="3">
    <source>
        <dbReference type="RefSeq" id="XP_030756393.1"/>
    </source>
</evidence>
<keyword evidence="1" id="KW-0472">Membrane</keyword>
<dbReference type="AlphaFoldDB" id="A0A6J2XY21"/>
<gene>
    <name evidence="3 4 5" type="primary">LOC115882464</name>
</gene>
<accession>A0A6J2XY21</accession>
<evidence type="ECO:0000313" key="2">
    <source>
        <dbReference type="Proteomes" id="UP000504635"/>
    </source>
</evidence>
<feature type="transmembrane region" description="Helical" evidence="1">
    <location>
        <begin position="69"/>
        <end position="88"/>
    </location>
</feature>
<keyword evidence="2" id="KW-1185">Reference proteome</keyword>
<protein>
    <submittedName>
        <fullName evidence="3 4">Uncharacterized protein LOC115882464</fullName>
    </submittedName>
</protein>
<reference evidence="3 4" key="1">
    <citation type="submission" date="2025-04" db="UniProtKB">
        <authorList>
            <consortium name="RefSeq"/>
        </authorList>
    </citation>
    <scope>IDENTIFICATION</scope>
    <source>
        <tissue evidence="3 4">Gonads</tissue>
    </source>
</reference>
<feature type="transmembrane region" description="Helical" evidence="1">
    <location>
        <begin position="108"/>
        <end position="131"/>
    </location>
</feature>
<sequence>MPKCSLMPGLLLMGLTIIIELKKYWWRDMDMVEVLQYGLKTGLSSHILQCSSCKNSLSYLMNQSGRGNVLLHMVYYSMITIHILHISMTRLTSHMLMEQIEQNKLIELPAFSLKVFIFAASVAALLLLLIFNRIQQKILLLFHHI</sequence>
<dbReference type="RefSeq" id="XP_030756395.1">
    <property type="nucleotide sequence ID" value="XM_030900535.1"/>
</dbReference>
<name>A0A6J2XY21_SITOR</name>
<dbReference type="RefSeq" id="XP_030756393.1">
    <property type="nucleotide sequence ID" value="XM_030900533.1"/>
</dbReference>
<keyword evidence="1" id="KW-1133">Transmembrane helix</keyword>